<name>A0ACC3SMN5_9PEZI</name>
<reference evidence="1" key="1">
    <citation type="submission" date="2024-02" db="EMBL/GenBank/DDBJ databases">
        <title>Metagenome Assembled Genome of Zalaria obscura JY119.</title>
        <authorList>
            <person name="Vighnesh L."/>
            <person name="Jagadeeshwari U."/>
            <person name="Venkata Ramana C."/>
            <person name="Sasikala C."/>
        </authorList>
    </citation>
    <scope>NUCLEOTIDE SEQUENCE</scope>
    <source>
        <strain evidence="1">JY119</strain>
    </source>
</reference>
<accession>A0ACC3SMN5</accession>
<gene>
    <name evidence="1" type="ORF">M8818_000716</name>
</gene>
<proteinExistence type="predicted"/>
<protein>
    <submittedName>
        <fullName evidence="1">Uncharacterized protein</fullName>
    </submittedName>
</protein>
<evidence type="ECO:0000313" key="2">
    <source>
        <dbReference type="Proteomes" id="UP001320706"/>
    </source>
</evidence>
<organism evidence="1 2">
    <name type="scientific">Zalaria obscura</name>
    <dbReference type="NCBI Taxonomy" id="2024903"/>
    <lineage>
        <taxon>Eukaryota</taxon>
        <taxon>Fungi</taxon>
        <taxon>Dikarya</taxon>
        <taxon>Ascomycota</taxon>
        <taxon>Pezizomycotina</taxon>
        <taxon>Dothideomycetes</taxon>
        <taxon>Dothideomycetidae</taxon>
        <taxon>Dothideales</taxon>
        <taxon>Zalariaceae</taxon>
        <taxon>Zalaria</taxon>
    </lineage>
</organism>
<evidence type="ECO:0000313" key="1">
    <source>
        <dbReference type="EMBL" id="KAK8219742.1"/>
    </source>
</evidence>
<keyword evidence="2" id="KW-1185">Reference proteome</keyword>
<dbReference type="EMBL" id="JAMKPW020000003">
    <property type="protein sequence ID" value="KAK8219742.1"/>
    <property type="molecule type" value="Genomic_DNA"/>
</dbReference>
<comment type="caution">
    <text evidence="1">The sequence shown here is derived from an EMBL/GenBank/DDBJ whole genome shotgun (WGS) entry which is preliminary data.</text>
</comment>
<dbReference type="Proteomes" id="UP001320706">
    <property type="component" value="Unassembled WGS sequence"/>
</dbReference>
<sequence>MVCYDASSHMTEEIHNARKEAPRAIVMSVWIGAVTGIIFLIAACFCIGDIESTALSVTGVPLIQIFYDSTGSVAGATCLAVLIIVIDIGVANALCAEGGRTVYAFARDRVLVQIALNSIYFGSLTGFNTVVSIATEGFYLSYAIALFVRILSRFTGSDVEMSVDSENMNYTCAAVGVVMLIAAITWITTGRRQFTGPESGGVVLEGAPHGPEVQALGPDQAVNVKRDE</sequence>